<reference evidence="4" key="1">
    <citation type="journal article" date="2019" name="Int. J. Syst. Evol. Microbiol.">
        <title>The Global Catalogue of Microorganisms (GCM) 10K type strain sequencing project: providing services to taxonomists for standard genome sequencing and annotation.</title>
        <authorList>
            <consortium name="The Broad Institute Genomics Platform"/>
            <consortium name="The Broad Institute Genome Sequencing Center for Infectious Disease"/>
            <person name="Wu L."/>
            <person name="Ma J."/>
        </authorList>
    </citation>
    <scope>NUCLEOTIDE SEQUENCE [LARGE SCALE GENOMIC DNA]</scope>
    <source>
        <strain evidence="4">JCM 17316</strain>
    </source>
</reference>
<sequence>MLSLPRRPRYAVSSASDRGEGPISYIAVALLVSLLVGALVVTNVPVTVASAIKTAVCKVAAGSWCDTPEKAAEGRGTSGGGRPVTVAAPQNGGQKKDDGNCWSWADWACGAVDGLRLGSWDVIKDTWDGITFTGCLVHICSHDGFTSNWSSIGALFTTDPRETGKAILDEATKPIRDDWNNGHKVRAVFRAIPTTLGVVFGGKGLTKLKNLKGKNRSRGKDKEPDPPARLDAPEVIERRAEEAGRRGDVEGAEEALEDAEQHRRELLEAAEKDQSKVSMGERAKAQATVRAAKRAVADAKVRKVLMRTPTGRWANDILNRYNVEVRYESDGGSYYIPTVNQIHVSTSKGGSKPKGERSPEDVRSPESLAVILVHEANHVEYEHTGRVPPRTVPRDKYLKSRVREEAEGTAREVEQVYELRPLGVKVGAGIAEDIYDRGYHRARRQAIERGEKLTEAELHEIGRKGAVDALEEAFHAGRFRTSNTGETYPDYYGKYWDQANGWSKPPVD</sequence>
<feature type="compositionally biased region" description="Basic and acidic residues" evidence="1">
    <location>
        <begin position="218"/>
        <end position="249"/>
    </location>
</feature>
<keyword evidence="2" id="KW-1133">Transmembrane helix</keyword>
<feature type="region of interest" description="Disordered" evidence="1">
    <location>
        <begin position="71"/>
        <end position="97"/>
    </location>
</feature>
<feature type="compositionally biased region" description="Basic and acidic residues" evidence="1">
    <location>
        <begin position="353"/>
        <end position="364"/>
    </location>
</feature>
<name>A0ABP7Z800_9ACTN</name>
<feature type="transmembrane region" description="Helical" evidence="2">
    <location>
        <begin position="21"/>
        <end position="41"/>
    </location>
</feature>
<organism evidence="3 4">
    <name type="scientific">Actinomadura keratinilytica</name>
    <dbReference type="NCBI Taxonomy" id="547461"/>
    <lineage>
        <taxon>Bacteria</taxon>
        <taxon>Bacillati</taxon>
        <taxon>Actinomycetota</taxon>
        <taxon>Actinomycetes</taxon>
        <taxon>Streptosporangiales</taxon>
        <taxon>Thermomonosporaceae</taxon>
        <taxon>Actinomadura</taxon>
    </lineage>
</organism>
<protein>
    <submittedName>
        <fullName evidence="3">Uncharacterized protein</fullName>
    </submittedName>
</protein>
<comment type="caution">
    <text evidence="3">The sequence shown here is derived from an EMBL/GenBank/DDBJ whole genome shotgun (WGS) entry which is preliminary data.</text>
</comment>
<feature type="region of interest" description="Disordered" evidence="1">
    <location>
        <begin position="345"/>
        <end position="364"/>
    </location>
</feature>
<feature type="region of interest" description="Disordered" evidence="1">
    <location>
        <begin position="210"/>
        <end position="261"/>
    </location>
</feature>
<keyword evidence="4" id="KW-1185">Reference proteome</keyword>
<evidence type="ECO:0000313" key="3">
    <source>
        <dbReference type="EMBL" id="GAA4149577.1"/>
    </source>
</evidence>
<evidence type="ECO:0000256" key="1">
    <source>
        <dbReference type="SAM" id="MobiDB-lite"/>
    </source>
</evidence>
<keyword evidence="2" id="KW-0472">Membrane</keyword>
<accession>A0ABP7Z800</accession>
<keyword evidence="2" id="KW-0812">Transmembrane</keyword>
<evidence type="ECO:0000256" key="2">
    <source>
        <dbReference type="SAM" id="Phobius"/>
    </source>
</evidence>
<evidence type="ECO:0000313" key="4">
    <source>
        <dbReference type="Proteomes" id="UP001500266"/>
    </source>
</evidence>
<dbReference type="Proteomes" id="UP001500266">
    <property type="component" value="Unassembled WGS sequence"/>
</dbReference>
<dbReference type="EMBL" id="BAABDO010000080">
    <property type="protein sequence ID" value="GAA4149577.1"/>
    <property type="molecule type" value="Genomic_DNA"/>
</dbReference>
<gene>
    <name evidence="3" type="ORF">GCM10022416_45070</name>
</gene>
<proteinExistence type="predicted"/>